<proteinExistence type="inferred from homology"/>
<evidence type="ECO:0000256" key="3">
    <source>
        <dbReference type="ARBA" id="ARBA00022692"/>
    </source>
</evidence>
<comment type="caution">
    <text evidence="9">The sequence shown here is derived from an EMBL/GenBank/DDBJ whole genome shotgun (WGS) entry which is preliminary data.</text>
</comment>
<organism evidence="9 10">
    <name type="scientific">Fischerella thermalis CCMEE 5268</name>
    <dbReference type="NCBI Taxonomy" id="2019662"/>
    <lineage>
        <taxon>Bacteria</taxon>
        <taxon>Bacillati</taxon>
        <taxon>Cyanobacteriota</taxon>
        <taxon>Cyanophyceae</taxon>
        <taxon>Nostocales</taxon>
        <taxon>Hapalosiphonaceae</taxon>
        <taxon>Fischerella</taxon>
    </lineage>
</organism>
<feature type="transmembrane region" description="Helical" evidence="6">
    <location>
        <begin position="155"/>
        <end position="174"/>
    </location>
</feature>
<accession>A0A2N6KJB4</accession>
<sequence length="543" mass="58107">MLKSILWILLMGFFTGQIARRLQAPALVGMVLVGIILGPQVADAISPNVLAASSALRAIAVMVILMKAGLGLDREKLIQQGTVALRLGFLPATCEALLIALAAMWIFKFDFPTGLLLGCIIGAESPAVIVPGMLRLKSLGWGVTKGIPDAILTGSALSDVLLLLVFSLLLSFLVQGATSGVTLPFGFTLSAVQLLPIQIVCQIVFGVVLGFVTARLVVLLLAKQNWTQNAVQDTLVTASLALLLVVVAEKFPFFSGYLAVMATGFFLIELDAPLARRLRSGFDSLWSVAEIFLFVLLGASIQLQVLEKTLLPGLVILAIGTLIGRALGWYLSTLGSNWNWRERLFLLPGNSAKATVQAAIGAIPLTQGIQGGETILAIAALSILVTAPLGAWAIPTFAPKLLERGEVDPTKVAIARRLVLLAAVDTSPLASQVLAKAADLARRSDGEVIVLHVIRTNDPRGVENLREKSQRLLADIRHKFITITGSVPEEIIRVAQEYRVADIVIGKRGHQPWDEVLVGSVSQAVLESSPIPVILVEDERIRK</sequence>
<evidence type="ECO:0000256" key="5">
    <source>
        <dbReference type="ARBA" id="ARBA00023136"/>
    </source>
</evidence>
<dbReference type="PRINTS" id="PR01438">
    <property type="entry name" value="UNVRSLSTRESS"/>
</dbReference>
<evidence type="ECO:0000313" key="10">
    <source>
        <dbReference type="Proteomes" id="UP000235025"/>
    </source>
</evidence>
<dbReference type="CDD" id="cd00293">
    <property type="entry name" value="USP-like"/>
    <property type="match status" value="1"/>
</dbReference>
<evidence type="ECO:0000259" key="8">
    <source>
        <dbReference type="Pfam" id="PF00999"/>
    </source>
</evidence>
<keyword evidence="5 6" id="KW-0472">Membrane</keyword>
<name>A0A2N6KJB4_9CYAN</name>
<dbReference type="InterPro" id="IPR051843">
    <property type="entry name" value="CPA1_transporter"/>
</dbReference>
<dbReference type="Pfam" id="PF00999">
    <property type="entry name" value="Na_H_Exchanger"/>
    <property type="match status" value="1"/>
</dbReference>
<dbReference type="AlphaFoldDB" id="A0A2N6KJB4"/>
<keyword evidence="4 6" id="KW-1133">Transmembrane helix</keyword>
<dbReference type="PANTHER" id="PTHR31102">
    <property type="match status" value="1"/>
</dbReference>
<feature type="transmembrane region" description="Helical" evidence="6">
    <location>
        <begin position="45"/>
        <end position="66"/>
    </location>
</feature>
<reference evidence="9 10" key="1">
    <citation type="submission" date="2017-07" db="EMBL/GenBank/DDBJ databases">
        <title>Genomes of Fischerella (Mastigocladus) sp. strains.</title>
        <authorList>
            <person name="Miller S.R."/>
        </authorList>
    </citation>
    <scope>NUCLEOTIDE SEQUENCE [LARGE SCALE GENOMIC DNA]</scope>
    <source>
        <strain evidence="9 10">CCMEE 5268</strain>
    </source>
</reference>
<dbReference type="GO" id="GO:1902600">
    <property type="term" value="P:proton transmembrane transport"/>
    <property type="evidence" value="ECO:0007669"/>
    <property type="project" value="InterPro"/>
</dbReference>
<evidence type="ECO:0000256" key="2">
    <source>
        <dbReference type="ARBA" id="ARBA00008791"/>
    </source>
</evidence>
<feature type="transmembrane region" description="Helical" evidence="6">
    <location>
        <begin position="375"/>
        <end position="394"/>
    </location>
</feature>
<dbReference type="GO" id="GO:0016020">
    <property type="term" value="C:membrane"/>
    <property type="evidence" value="ECO:0007669"/>
    <property type="project" value="UniProtKB-SubCell"/>
</dbReference>
<evidence type="ECO:0000259" key="7">
    <source>
        <dbReference type="Pfam" id="PF00582"/>
    </source>
</evidence>
<dbReference type="InterPro" id="IPR014729">
    <property type="entry name" value="Rossmann-like_a/b/a_fold"/>
</dbReference>
<dbReference type="Proteomes" id="UP000235025">
    <property type="component" value="Unassembled WGS sequence"/>
</dbReference>
<dbReference type="InterPro" id="IPR006015">
    <property type="entry name" value="Universal_stress_UspA"/>
</dbReference>
<dbReference type="EMBL" id="NMQA01000064">
    <property type="protein sequence ID" value="PLZ99681.1"/>
    <property type="molecule type" value="Genomic_DNA"/>
</dbReference>
<dbReference type="RefSeq" id="WP_102171916.1">
    <property type="nucleotide sequence ID" value="NZ_NMQA01000064.1"/>
</dbReference>
<evidence type="ECO:0000313" key="9">
    <source>
        <dbReference type="EMBL" id="PLZ99681.1"/>
    </source>
</evidence>
<dbReference type="InterPro" id="IPR006153">
    <property type="entry name" value="Cation/H_exchanger_TM"/>
</dbReference>
<feature type="transmembrane region" description="Helical" evidence="6">
    <location>
        <begin position="254"/>
        <end position="272"/>
    </location>
</feature>
<dbReference type="Gene3D" id="3.40.50.620">
    <property type="entry name" value="HUPs"/>
    <property type="match status" value="1"/>
</dbReference>
<feature type="transmembrane region" description="Helical" evidence="6">
    <location>
        <begin position="309"/>
        <end position="332"/>
    </location>
</feature>
<feature type="transmembrane region" description="Helical" evidence="6">
    <location>
        <begin position="87"/>
        <end position="107"/>
    </location>
</feature>
<feature type="domain" description="UspA" evidence="7">
    <location>
        <begin position="420"/>
        <end position="536"/>
    </location>
</feature>
<dbReference type="PANTHER" id="PTHR31102:SF1">
    <property type="entry name" value="CATION_H+ EXCHANGER DOMAIN-CONTAINING PROTEIN"/>
    <property type="match status" value="1"/>
</dbReference>
<protein>
    <submittedName>
        <fullName evidence="9">Sodium:proton antiporter</fullName>
    </submittedName>
</protein>
<feature type="transmembrane region" description="Helical" evidence="6">
    <location>
        <begin position="230"/>
        <end position="248"/>
    </location>
</feature>
<evidence type="ECO:0000256" key="4">
    <source>
        <dbReference type="ARBA" id="ARBA00022989"/>
    </source>
</evidence>
<dbReference type="SUPFAM" id="SSF52402">
    <property type="entry name" value="Adenine nucleotide alpha hydrolases-like"/>
    <property type="match status" value="1"/>
</dbReference>
<dbReference type="InterPro" id="IPR006016">
    <property type="entry name" value="UspA"/>
</dbReference>
<feature type="transmembrane region" description="Helical" evidence="6">
    <location>
        <begin position="284"/>
        <end position="303"/>
    </location>
</feature>
<dbReference type="InterPro" id="IPR038770">
    <property type="entry name" value="Na+/solute_symporter_sf"/>
</dbReference>
<feature type="transmembrane region" description="Helical" evidence="6">
    <location>
        <begin position="194"/>
        <end position="218"/>
    </location>
</feature>
<gene>
    <name evidence="9" type="ORF">CEN50_06270</name>
</gene>
<evidence type="ECO:0000256" key="1">
    <source>
        <dbReference type="ARBA" id="ARBA00004141"/>
    </source>
</evidence>
<dbReference type="GO" id="GO:0015297">
    <property type="term" value="F:antiporter activity"/>
    <property type="evidence" value="ECO:0007669"/>
    <property type="project" value="InterPro"/>
</dbReference>
<comment type="similarity">
    <text evidence="2">Belongs to the universal stress protein A family.</text>
</comment>
<keyword evidence="3 6" id="KW-0812">Transmembrane</keyword>
<dbReference type="Pfam" id="PF00582">
    <property type="entry name" value="Usp"/>
    <property type="match status" value="1"/>
</dbReference>
<feature type="transmembrane region" description="Helical" evidence="6">
    <location>
        <begin position="113"/>
        <end position="134"/>
    </location>
</feature>
<dbReference type="Gene3D" id="1.20.1530.20">
    <property type="match status" value="1"/>
</dbReference>
<comment type="subcellular location">
    <subcellularLocation>
        <location evidence="1">Membrane</location>
        <topology evidence="1">Multi-pass membrane protein</topology>
    </subcellularLocation>
</comment>
<evidence type="ECO:0000256" key="6">
    <source>
        <dbReference type="SAM" id="Phobius"/>
    </source>
</evidence>
<feature type="domain" description="Cation/H+ exchanger transmembrane" evidence="8">
    <location>
        <begin position="13"/>
        <end position="390"/>
    </location>
</feature>